<dbReference type="SUPFAM" id="SSF48403">
    <property type="entry name" value="Ankyrin repeat"/>
    <property type="match status" value="1"/>
</dbReference>
<feature type="region of interest" description="Disordered" evidence="4">
    <location>
        <begin position="592"/>
        <end position="656"/>
    </location>
</feature>
<dbReference type="SMART" id="SM00248">
    <property type="entry name" value="ANK"/>
    <property type="match status" value="5"/>
</dbReference>
<dbReference type="Proteomes" id="UP000319160">
    <property type="component" value="Unassembled WGS sequence"/>
</dbReference>
<gene>
    <name evidence="5" type="ORF">FHL15_010012</name>
</gene>
<protein>
    <submittedName>
        <fullName evidence="5">Uncharacterized protein</fullName>
    </submittedName>
</protein>
<keyword evidence="1" id="KW-0677">Repeat</keyword>
<sequence length="656" mass="73911">MPTAWAYVNHTTQDPGYRQLSVSKKVVVMEVVGAIASFIAIGQAIGVTPKIIKALKGFTNASEEIEALIDELESLYGFYQHMKANIDLFSGEHNTALLRVDEPPYFKLIRRDFESLIAALQELADSCLIDEDGATMPPRDTGISQSMVVALWIKYNERAAARVRILLSGNTWEDFRLVKLTASDKYHLTEFLRFMDMEDDHDLVFDWARAANFTQNLSQMWSNTPDILTKRDGHGNTVLHYACQFDNVALVQHLPEFDALLNVTNIFGSTPLFSAIISNAWSSAELLVERGCQLNIANNNGNTPLFIAIQNINSGESRAIRFAKMLMSRGADLRVIGRAVWHRLSRIKSHTADLWELYEMISRSGGARSINMSTNDGITPLMQAIHVCNIPLALFLRKLGARLDAVSPIGSNILHTLALYGDEQSCDLAAKLKISCVDIRTTDNYRNTPLTLVRVRTIRYSQASGDFMSYPEFLTPDNYTEDEPGKREYSQPKLIAFERLLRDIRDRMLVQEIAKLELIILKLRARSVLSARDDIRELDEGKVKAKIYHEAETFRAIDLDVREGRLELAIESLEEFIEVSRDRMQVSPFDEEVWDLSDSESENSEAVSEDESESASEAESGGEHDTDWNSSEGDEGPQDNEYGDDEDGWETADEGR</sequence>
<feature type="repeat" description="ANK" evidence="3">
    <location>
        <begin position="234"/>
        <end position="266"/>
    </location>
</feature>
<name>A0A553HMA5_9PEZI</name>
<evidence type="ECO:0000256" key="2">
    <source>
        <dbReference type="ARBA" id="ARBA00023043"/>
    </source>
</evidence>
<feature type="compositionally biased region" description="Acidic residues" evidence="4">
    <location>
        <begin position="592"/>
        <end position="616"/>
    </location>
</feature>
<dbReference type="PROSITE" id="PS50088">
    <property type="entry name" value="ANK_REPEAT"/>
    <property type="match status" value="3"/>
</dbReference>
<dbReference type="PANTHER" id="PTHR24198">
    <property type="entry name" value="ANKYRIN REPEAT AND PROTEIN KINASE DOMAIN-CONTAINING PROTEIN"/>
    <property type="match status" value="1"/>
</dbReference>
<proteinExistence type="predicted"/>
<evidence type="ECO:0000313" key="5">
    <source>
        <dbReference type="EMBL" id="TRX89095.1"/>
    </source>
</evidence>
<feature type="compositionally biased region" description="Acidic residues" evidence="4">
    <location>
        <begin position="632"/>
        <end position="656"/>
    </location>
</feature>
<reference evidence="6" key="1">
    <citation type="submission" date="2019-06" db="EMBL/GenBank/DDBJ databases">
        <title>Draft genome sequence of the griseofulvin-producing fungus Xylaria cubensis strain G536.</title>
        <authorList>
            <person name="Mead M.E."/>
            <person name="Raja H.A."/>
            <person name="Steenwyk J.L."/>
            <person name="Knowles S.L."/>
            <person name="Oberlies N.H."/>
            <person name="Rokas A."/>
        </authorList>
    </citation>
    <scope>NUCLEOTIDE SEQUENCE [LARGE SCALE GENOMIC DNA]</scope>
    <source>
        <strain evidence="6">G536</strain>
    </source>
</reference>
<dbReference type="InterPro" id="IPR002110">
    <property type="entry name" value="Ankyrin_rpt"/>
</dbReference>
<dbReference type="OrthoDB" id="7464126at2759"/>
<dbReference type="EMBL" id="VFLP01000074">
    <property type="protein sequence ID" value="TRX89095.1"/>
    <property type="molecule type" value="Genomic_DNA"/>
</dbReference>
<keyword evidence="6" id="KW-1185">Reference proteome</keyword>
<evidence type="ECO:0000313" key="6">
    <source>
        <dbReference type="Proteomes" id="UP000319160"/>
    </source>
</evidence>
<accession>A0A553HMA5</accession>
<dbReference type="PANTHER" id="PTHR24198:SF165">
    <property type="entry name" value="ANKYRIN REPEAT-CONTAINING PROTEIN-RELATED"/>
    <property type="match status" value="1"/>
</dbReference>
<dbReference type="InterPro" id="IPR036770">
    <property type="entry name" value="Ankyrin_rpt-contain_sf"/>
</dbReference>
<dbReference type="Pfam" id="PF12796">
    <property type="entry name" value="Ank_2"/>
    <property type="match status" value="1"/>
</dbReference>
<feature type="repeat" description="ANK" evidence="3">
    <location>
        <begin position="267"/>
        <end position="299"/>
    </location>
</feature>
<dbReference type="AlphaFoldDB" id="A0A553HMA5"/>
<comment type="caution">
    <text evidence="5">The sequence shown here is derived from an EMBL/GenBank/DDBJ whole genome shotgun (WGS) entry which is preliminary data.</text>
</comment>
<feature type="repeat" description="ANK" evidence="3">
    <location>
        <begin position="300"/>
        <end position="338"/>
    </location>
</feature>
<organism evidence="5 6">
    <name type="scientific">Xylaria flabelliformis</name>
    <dbReference type="NCBI Taxonomy" id="2512241"/>
    <lineage>
        <taxon>Eukaryota</taxon>
        <taxon>Fungi</taxon>
        <taxon>Dikarya</taxon>
        <taxon>Ascomycota</taxon>
        <taxon>Pezizomycotina</taxon>
        <taxon>Sordariomycetes</taxon>
        <taxon>Xylariomycetidae</taxon>
        <taxon>Xylariales</taxon>
        <taxon>Xylariaceae</taxon>
        <taxon>Xylaria</taxon>
    </lineage>
</organism>
<evidence type="ECO:0000256" key="1">
    <source>
        <dbReference type="ARBA" id="ARBA00022737"/>
    </source>
</evidence>
<keyword evidence="2 3" id="KW-0040">ANK repeat</keyword>
<evidence type="ECO:0000256" key="3">
    <source>
        <dbReference type="PROSITE-ProRule" id="PRU00023"/>
    </source>
</evidence>
<dbReference type="Gene3D" id="1.25.40.20">
    <property type="entry name" value="Ankyrin repeat-containing domain"/>
    <property type="match status" value="2"/>
</dbReference>
<evidence type="ECO:0000256" key="4">
    <source>
        <dbReference type="SAM" id="MobiDB-lite"/>
    </source>
</evidence>
<dbReference type="STRING" id="2512241.A0A553HMA5"/>